<protein>
    <submittedName>
        <fullName evidence="1">Uncharacterized protein</fullName>
    </submittedName>
</protein>
<dbReference type="EMBL" id="VUYU01000014">
    <property type="protein sequence ID" value="NHZ35838.1"/>
    <property type="molecule type" value="Genomic_DNA"/>
</dbReference>
<proteinExistence type="predicted"/>
<evidence type="ECO:0000313" key="2">
    <source>
        <dbReference type="Proteomes" id="UP000785613"/>
    </source>
</evidence>
<organism evidence="1 2">
    <name type="scientific">Massilia rubra</name>
    <dbReference type="NCBI Taxonomy" id="2607910"/>
    <lineage>
        <taxon>Bacteria</taxon>
        <taxon>Pseudomonadati</taxon>
        <taxon>Pseudomonadota</taxon>
        <taxon>Betaproteobacteria</taxon>
        <taxon>Burkholderiales</taxon>
        <taxon>Oxalobacteraceae</taxon>
        <taxon>Telluria group</taxon>
        <taxon>Massilia</taxon>
    </lineage>
</organism>
<name>A0ABX0LSX1_9BURK</name>
<accession>A0ABX0LSX1</accession>
<evidence type="ECO:0000313" key="1">
    <source>
        <dbReference type="EMBL" id="NHZ35838.1"/>
    </source>
</evidence>
<dbReference type="Proteomes" id="UP000785613">
    <property type="component" value="Unassembled WGS sequence"/>
</dbReference>
<comment type="caution">
    <text evidence="1">The sequence shown here is derived from an EMBL/GenBank/DDBJ whole genome shotgun (WGS) entry which is preliminary data.</text>
</comment>
<sequence length="194" mass="21200">MILFPGTPSKAPMHAFQILLTPLAACLLLSGCLMNSTRPLPTGGTPSPWRAVVVYGMGVEGVWDAQEMGVQLDEYNLADQVTAGGCWFYNRTEASIPSVPAAVRYVAFNVPAGSYTYKTGMPSMDNTPTAFIAPPGKVVYIGDFVYTRENHVVLRRDLAAFERARKQALPDLKGEVLLAETRVVERPRFFLCGP</sequence>
<keyword evidence="2" id="KW-1185">Reference proteome</keyword>
<gene>
    <name evidence="1" type="ORF">F0185_19925</name>
</gene>
<reference evidence="1 2" key="1">
    <citation type="submission" date="2019-09" db="EMBL/GenBank/DDBJ databases">
        <title>Taxonomy of Antarctic Massilia spp.: description of Massilia rubra sp. nov., Massilia aquatica sp. nov., Massilia mucilaginosa sp. nov., Massilia frigida sp. nov. isolated from streams, lakes and regoliths.</title>
        <authorList>
            <person name="Holochova P."/>
            <person name="Sedlacek I."/>
            <person name="Kralova S."/>
            <person name="Maslanova I."/>
            <person name="Busse H.-J."/>
            <person name="Stankova E."/>
            <person name="Vrbovska V."/>
            <person name="Kovarovic V."/>
            <person name="Bartak M."/>
            <person name="Svec P."/>
            <person name="Pantucek R."/>
        </authorList>
    </citation>
    <scope>NUCLEOTIDE SEQUENCE [LARGE SCALE GENOMIC DNA]</scope>
    <source>
        <strain evidence="1 2">CCM 8692</strain>
    </source>
</reference>
<dbReference type="RefSeq" id="WP_167227410.1">
    <property type="nucleotide sequence ID" value="NZ_VUYU01000014.1"/>
</dbReference>